<comment type="similarity">
    <text evidence="2 14">Belongs to the DsbB family.</text>
</comment>
<evidence type="ECO:0000256" key="14">
    <source>
        <dbReference type="HAMAP-Rule" id="MF_00286"/>
    </source>
</evidence>
<reference evidence="16 17" key="1">
    <citation type="submission" date="2023-09" db="EMBL/GenBank/DDBJ databases">
        <authorList>
            <person name="Rey-Velasco X."/>
        </authorList>
    </citation>
    <scope>NUCLEOTIDE SEQUENCE [LARGE SCALE GENOMIC DNA]</scope>
    <source>
        <strain evidence="16 17">W345</strain>
    </source>
</reference>
<keyword evidence="8 14" id="KW-1133">Transmembrane helix</keyword>
<proteinExistence type="inferred from homology"/>
<protein>
    <recommendedName>
        <fullName evidence="14">Disulfide bond formation protein B</fullName>
    </recommendedName>
    <alternativeName>
        <fullName evidence="14">Disulfide oxidoreductase</fullName>
    </alternativeName>
</protein>
<keyword evidence="11 14" id="KW-1015">Disulfide bond</keyword>
<evidence type="ECO:0000256" key="12">
    <source>
        <dbReference type="ARBA" id="ARBA00023186"/>
    </source>
</evidence>
<evidence type="ECO:0000256" key="1">
    <source>
        <dbReference type="ARBA" id="ARBA00004429"/>
    </source>
</evidence>
<dbReference type="PANTHER" id="PTHR36570:SF3">
    <property type="entry name" value="DISULFIDE BOND FORMATION PROTEIN B"/>
    <property type="match status" value="1"/>
</dbReference>
<dbReference type="InterPro" id="IPR003752">
    <property type="entry name" value="DiS_bond_form_DsbB/BdbC"/>
</dbReference>
<evidence type="ECO:0000256" key="9">
    <source>
        <dbReference type="ARBA" id="ARBA00023002"/>
    </source>
</evidence>
<feature type="topological domain" description="Cytoplasmic" evidence="14">
    <location>
        <begin position="162"/>
        <end position="170"/>
    </location>
</feature>
<dbReference type="PANTHER" id="PTHR36570">
    <property type="entry name" value="DISULFIDE BOND FORMATION PROTEIN B"/>
    <property type="match status" value="1"/>
</dbReference>
<evidence type="ECO:0000256" key="7">
    <source>
        <dbReference type="ARBA" id="ARBA00022982"/>
    </source>
</evidence>
<evidence type="ECO:0000256" key="15">
    <source>
        <dbReference type="SAM" id="Phobius"/>
    </source>
</evidence>
<keyword evidence="17" id="KW-1185">Reference proteome</keyword>
<keyword evidence="7 14" id="KW-0249">Electron transport</keyword>
<evidence type="ECO:0000313" key="17">
    <source>
        <dbReference type="Proteomes" id="UP001254608"/>
    </source>
</evidence>
<sequence length="170" mass="18197">MTIPYRRLALLGFVVCAAAMAFALYLQVYQGLEPCPMCIFQRVAMIATGLVFFVAAVHAPRGGGARGFYSVLGMLTSLAGAGIAARHVWLQGLPPDQVPACGPTLDYLMDVLPLKQVVTTVLSGDGNCAIIDAQFIGVSLPGWTLAAFAGITLYWIAIPILSKNQYRNYL</sequence>
<evidence type="ECO:0000313" key="16">
    <source>
        <dbReference type="EMBL" id="MDT0498381.1"/>
    </source>
</evidence>
<dbReference type="EMBL" id="JAVRIC010000020">
    <property type="protein sequence ID" value="MDT0498381.1"/>
    <property type="molecule type" value="Genomic_DNA"/>
</dbReference>
<keyword evidence="4 14" id="KW-1003">Cell membrane</keyword>
<feature type="topological domain" description="Cytoplasmic" evidence="14">
    <location>
        <begin position="1"/>
        <end position="8"/>
    </location>
</feature>
<evidence type="ECO:0000256" key="2">
    <source>
        <dbReference type="ARBA" id="ARBA00008823"/>
    </source>
</evidence>
<keyword evidence="9 14" id="KW-0560">Oxidoreductase</keyword>
<keyword evidence="13 14" id="KW-0676">Redox-active center</keyword>
<evidence type="ECO:0000256" key="10">
    <source>
        <dbReference type="ARBA" id="ARBA00023136"/>
    </source>
</evidence>
<feature type="disulfide bond" description="Redox-active" evidence="14">
    <location>
        <begin position="35"/>
        <end position="38"/>
    </location>
</feature>
<keyword evidence="10 14" id="KW-0472">Membrane</keyword>
<dbReference type="SUPFAM" id="SSF158442">
    <property type="entry name" value="DsbB-like"/>
    <property type="match status" value="1"/>
</dbReference>
<dbReference type="InterPro" id="IPR023380">
    <property type="entry name" value="DsbB-like_sf"/>
</dbReference>
<keyword evidence="6 14" id="KW-0812">Transmembrane</keyword>
<dbReference type="RefSeq" id="WP_311365787.1">
    <property type="nucleotide sequence ID" value="NZ_JAVRIC010000020.1"/>
</dbReference>
<keyword evidence="5" id="KW-0997">Cell inner membrane</keyword>
<feature type="transmembrane region" description="Helical" evidence="15">
    <location>
        <begin position="39"/>
        <end position="57"/>
    </location>
</feature>
<evidence type="ECO:0000256" key="3">
    <source>
        <dbReference type="ARBA" id="ARBA00022448"/>
    </source>
</evidence>
<feature type="topological domain" description="Periplasmic" evidence="14">
    <location>
        <begin position="26"/>
        <end position="43"/>
    </location>
</feature>
<evidence type="ECO:0000256" key="6">
    <source>
        <dbReference type="ARBA" id="ARBA00022692"/>
    </source>
</evidence>
<dbReference type="HAMAP" id="MF_00286">
    <property type="entry name" value="DsbB"/>
    <property type="match status" value="1"/>
</dbReference>
<evidence type="ECO:0000256" key="4">
    <source>
        <dbReference type="ARBA" id="ARBA00022475"/>
    </source>
</evidence>
<dbReference type="Proteomes" id="UP001254608">
    <property type="component" value="Unassembled WGS sequence"/>
</dbReference>
<dbReference type="InterPro" id="IPR022920">
    <property type="entry name" value="Disulphide_bond_form_DsbB"/>
</dbReference>
<accession>A0ABU2WKH0</accession>
<feature type="transmembrane region" description="Helical" evidence="15">
    <location>
        <begin position="69"/>
        <end position="89"/>
    </location>
</feature>
<keyword evidence="3 14" id="KW-0813">Transport</keyword>
<evidence type="ECO:0000256" key="8">
    <source>
        <dbReference type="ARBA" id="ARBA00022989"/>
    </source>
</evidence>
<comment type="function">
    <text evidence="14">Required for disulfide bond formation in some periplasmic proteins. Acts by oxidizing the DsbA protein.</text>
</comment>
<evidence type="ECO:0000256" key="5">
    <source>
        <dbReference type="ARBA" id="ARBA00022519"/>
    </source>
</evidence>
<gene>
    <name evidence="14" type="primary">dsbB</name>
    <name evidence="16" type="ORF">RM530_13560</name>
</gene>
<comment type="subcellular location">
    <subcellularLocation>
        <location evidence="1">Cell inner membrane</location>
        <topology evidence="1">Multi-pass membrane protein</topology>
    </subcellularLocation>
    <subcellularLocation>
        <location evidence="14">Cell membrane</location>
        <topology evidence="14">Multi-pass membrane protein</topology>
    </subcellularLocation>
</comment>
<organism evidence="16 17">
    <name type="scientific">Banduia mediterranea</name>
    <dbReference type="NCBI Taxonomy" id="3075609"/>
    <lineage>
        <taxon>Bacteria</taxon>
        <taxon>Pseudomonadati</taxon>
        <taxon>Pseudomonadota</taxon>
        <taxon>Gammaproteobacteria</taxon>
        <taxon>Nevskiales</taxon>
        <taxon>Algiphilaceae</taxon>
        <taxon>Banduia</taxon>
    </lineage>
</organism>
<comment type="caution">
    <text evidence="14">Lacks conserved residue(s) required for the propagation of feature annotation.</text>
</comment>
<feature type="transmembrane region" description="Helical" evidence="15">
    <location>
        <begin position="142"/>
        <end position="161"/>
    </location>
</feature>
<name>A0ABU2WKH0_9GAMM</name>
<dbReference type="Gene3D" id="1.20.1550.10">
    <property type="entry name" value="DsbB-like"/>
    <property type="match status" value="1"/>
</dbReference>
<dbReference type="InterPro" id="IPR050183">
    <property type="entry name" value="DsbB"/>
</dbReference>
<evidence type="ECO:0000256" key="11">
    <source>
        <dbReference type="ARBA" id="ARBA00023157"/>
    </source>
</evidence>
<evidence type="ECO:0000256" key="13">
    <source>
        <dbReference type="ARBA" id="ARBA00023284"/>
    </source>
</evidence>
<dbReference type="Pfam" id="PF02600">
    <property type="entry name" value="DsbB"/>
    <property type="match status" value="1"/>
</dbReference>
<comment type="caution">
    <text evidence="16">The sequence shown here is derived from an EMBL/GenBank/DDBJ whole genome shotgun (WGS) entry which is preliminary data.</text>
</comment>
<keyword evidence="12 14" id="KW-0143">Chaperone</keyword>